<feature type="domain" description="Pre-rRNA-processing protein RIX1 N-terminal" evidence="14">
    <location>
        <begin position="21"/>
        <end position="193"/>
    </location>
</feature>
<accession>A0A8J0URX3</accession>
<evidence type="ECO:0000313" key="15">
    <source>
        <dbReference type="Proteomes" id="UP000186698"/>
    </source>
</evidence>
<evidence type="ECO:0000256" key="5">
    <source>
        <dbReference type="ARBA" id="ARBA00022490"/>
    </source>
</evidence>
<evidence type="ECO:0000313" key="16">
    <source>
        <dbReference type="RefSeq" id="XP_018106676.1"/>
    </source>
</evidence>
<evidence type="ECO:0000256" key="7">
    <source>
        <dbReference type="ARBA" id="ARBA00022737"/>
    </source>
</evidence>
<gene>
    <name evidence="16 17" type="primary">pelp1.L</name>
    <name evidence="16" type="synonym">pelp1</name>
</gene>
<dbReference type="CTD" id="733329"/>
<evidence type="ECO:0000259" key="14">
    <source>
        <dbReference type="Pfam" id="PF08167"/>
    </source>
</evidence>
<dbReference type="GeneID" id="733329"/>
<feature type="compositionally biased region" description="Pro residues" evidence="12">
    <location>
        <begin position="928"/>
        <end position="943"/>
    </location>
</feature>
<feature type="domain" description="PELP1 middle" evidence="13">
    <location>
        <begin position="388"/>
        <end position="448"/>
    </location>
</feature>
<evidence type="ECO:0000256" key="2">
    <source>
        <dbReference type="ARBA" id="ARBA00004496"/>
    </source>
</evidence>
<keyword evidence="15" id="KW-1185">Reference proteome</keyword>
<evidence type="ECO:0000256" key="6">
    <source>
        <dbReference type="ARBA" id="ARBA00022491"/>
    </source>
</evidence>
<evidence type="ECO:0000256" key="10">
    <source>
        <dbReference type="ARBA" id="ARBA00023242"/>
    </source>
</evidence>
<organism evidence="15 16">
    <name type="scientific">Xenopus laevis</name>
    <name type="common">African clawed frog</name>
    <dbReference type="NCBI Taxonomy" id="8355"/>
    <lineage>
        <taxon>Eukaryota</taxon>
        <taxon>Metazoa</taxon>
        <taxon>Chordata</taxon>
        <taxon>Craniata</taxon>
        <taxon>Vertebrata</taxon>
        <taxon>Euteleostomi</taxon>
        <taxon>Amphibia</taxon>
        <taxon>Batrachia</taxon>
        <taxon>Anura</taxon>
        <taxon>Pipoidea</taxon>
        <taxon>Pipidae</taxon>
        <taxon>Xenopodinae</taxon>
        <taxon>Xenopus</taxon>
        <taxon>Xenopus</taxon>
    </lineage>
</organism>
<feature type="compositionally biased region" description="Acidic residues" evidence="12">
    <location>
        <begin position="944"/>
        <end position="959"/>
    </location>
</feature>
<evidence type="ECO:0000256" key="9">
    <source>
        <dbReference type="ARBA" id="ARBA00023163"/>
    </source>
</evidence>
<keyword evidence="5" id="KW-0963">Cytoplasm</keyword>
<reference evidence="16" key="1">
    <citation type="submission" date="2025-08" db="UniProtKB">
        <authorList>
            <consortium name="RefSeq"/>
        </authorList>
    </citation>
    <scope>IDENTIFICATION</scope>
    <source>
        <strain evidence="16">J_2021</strain>
        <tissue evidence="16">Erythrocytes</tissue>
    </source>
</reference>
<dbReference type="AGR" id="Xenbase:XB-GENE-866388"/>
<dbReference type="RefSeq" id="XP_018106676.1">
    <property type="nucleotide sequence ID" value="XM_018251187.2"/>
</dbReference>
<dbReference type="PANTHER" id="PTHR34105:SF1">
    <property type="entry name" value="PROLINE-, GLUTAMIC ACID- AND LEUCINE-RICH PROTEIN 1"/>
    <property type="match status" value="1"/>
</dbReference>
<dbReference type="GO" id="GO:0005634">
    <property type="term" value="C:nucleus"/>
    <property type="evidence" value="ECO:0000318"/>
    <property type="project" value="GO_Central"/>
</dbReference>
<evidence type="ECO:0000256" key="3">
    <source>
        <dbReference type="ARBA" id="ARBA00010511"/>
    </source>
</evidence>
<name>A0A8J0URX3_XENLA</name>
<feature type="compositionally biased region" description="Polar residues" evidence="12">
    <location>
        <begin position="995"/>
        <end position="1014"/>
    </location>
</feature>
<protein>
    <recommendedName>
        <fullName evidence="4">Proline-, glutamic acid- and leucine-rich protein 1</fullName>
    </recommendedName>
    <alternativeName>
        <fullName evidence="11">Modulator of non-genomic activity of estrogen receptor</fullName>
    </alternativeName>
</protein>
<evidence type="ECO:0000256" key="8">
    <source>
        <dbReference type="ARBA" id="ARBA00023159"/>
    </source>
</evidence>
<feature type="compositionally biased region" description="Pro residues" evidence="12">
    <location>
        <begin position="644"/>
        <end position="656"/>
    </location>
</feature>
<dbReference type="InterPro" id="IPR011989">
    <property type="entry name" value="ARM-like"/>
</dbReference>
<feature type="compositionally biased region" description="Acidic residues" evidence="12">
    <location>
        <begin position="779"/>
        <end position="852"/>
    </location>
</feature>
<dbReference type="SUPFAM" id="SSF48371">
    <property type="entry name" value="ARM repeat"/>
    <property type="match status" value="1"/>
</dbReference>
<feature type="region of interest" description="Disordered" evidence="12">
    <location>
        <begin position="694"/>
        <end position="1014"/>
    </location>
</feature>
<evidence type="ECO:0000259" key="13">
    <source>
        <dbReference type="Pfam" id="PF08166"/>
    </source>
</evidence>
<feature type="compositionally biased region" description="Pro residues" evidence="12">
    <location>
        <begin position="736"/>
        <end position="749"/>
    </location>
</feature>
<dbReference type="InterPro" id="IPR012980">
    <property type="entry name" value="PELP1_middle"/>
</dbReference>
<evidence type="ECO:0000256" key="12">
    <source>
        <dbReference type="SAM" id="MobiDB-lite"/>
    </source>
</evidence>
<dbReference type="PANTHER" id="PTHR34105">
    <property type="entry name" value="PROLINE-, GLUTAMIC ACID- AND LEUCINE-RICH PROTEIN 1"/>
    <property type="match status" value="1"/>
</dbReference>
<proteinExistence type="inferred from homology"/>
<evidence type="ECO:0000313" key="17">
    <source>
        <dbReference type="Xenbase" id="XB-GENE-866388"/>
    </source>
</evidence>
<sequence length="1046" mass="113867">MAAVCVGTRGMEVTIAGILERDLSEGELAEAIRGLREHGAFRGEGLPAAMSGLLSSCNSRLTSASSRIEGLSLLALAVEESPTDVFVQHCVSWLRSLLQIIQSQDPPRVVSLAVFVLRSLLAHSSALPELSREISTNHIPGLLTSLLGLRRQCLVPALEGIRSCFLSYPRACGSLRGKLTAFLLSLLDAENQQIQEVACQCYSLLPSLGSGFSQGIKHTENWERQIQSVICSLHSVFLQLYQGSETDTARYEGSGTELEFPSVEDDGTHGVLQLARRFTALGQCMRLLLREQFPAPVRVPVSDILSLVCRVVNVSPKNLSWHGEESLKLLLLPRVHSSILEILEATIIACGPRLLPFSAVICRLFPQLLLSWAAVKGITGIPSGQERPYSSLRCSVYRVLETWVTTCGISSGVLQGPMHHSDILLANLLSDITPPTDAIKMSTFVQLGAKKQKVSEVGDDDFQSHRKRDNTANVELCAAALKGLCCVILHCGSVIKEDVHRRLQELSIPLLLRLQQGSDQWLGPYISSDCRKELYRLLLCLTLTPNPKLPAPLHCAIRIFRGGTTEESLQVSRFSTEALAICRILIHPRVPSLQRPLPHLAPRPPVQSDAPTLRPPAALSTFPAMPPANHLPPRPTVPAMSTEPPIPAAVPSPPPEESFGEKPRRAVFIHFDKEEPSDVEISLESDSDDSVVIVPEGLFAKSDSKPEPSPPAVKPPTEEVTEQVAPSAVPSSSTAAPPPPPPPPAPPVCAGPSSAPVPIAEAPPPPQQEVDTVININSSDDEEDGEEDEEEGLYDDEDEEDYYDEEEDEDLEGLEEDDYEEDEEGITEEEEEDLEEEGEDDEEEVEDEECLMPDEMQIGSEAEEIPDGIETSSLHEGELEEGPPRLSPVQEDEAVDTGLLMLVESEDREPSGEAPGEGLPESDLTRSPPQPPVLTPPSPPDEPPPMEESDVPPLEEPDLEVAPVAEEPVEETEEKKPEEVTVEKPEPEPEEEVSAQVTLRNTPGATQTNRCLSSDLSQEQIADADAMLADFVDCPPDDDKLPEPCT</sequence>
<dbReference type="Pfam" id="PF08167">
    <property type="entry name" value="RIX1"/>
    <property type="match status" value="1"/>
</dbReference>
<feature type="compositionally biased region" description="Basic and acidic residues" evidence="12">
    <location>
        <begin position="973"/>
        <end position="987"/>
    </location>
</feature>
<dbReference type="InterPro" id="IPR012583">
    <property type="entry name" value="RIX1_N"/>
</dbReference>
<keyword evidence="8" id="KW-0010">Activator</keyword>
<feature type="region of interest" description="Disordered" evidence="12">
    <location>
        <begin position="596"/>
        <end position="661"/>
    </location>
</feature>
<comment type="similarity">
    <text evidence="3">Belongs to the RIX1/PELP1 family.</text>
</comment>
<dbReference type="Gene3D" id="1.25.10.10">
    <property type="entry name" value="Leucine-rich Repeat Variant"/>
    <property type="match status" value="1"/>
</dbReference>
<evidence type="ECO:0000256" key="1">
    <source>
        <dbReference type="ARBA" id="ARBA00004123"/>
    </source>
</evidence>
<keyword evidence="6" id="KW-0678">Repressor</keyword>
<comment type="subcellular location">
    <subcellularLocation>
        <location evidence="2">Cytoplasm</location>
    </subcellularLocation>
    <subcellularLocation>
        <location evidence="1">Nucleus</location>
    </subcellularLocation>
</comment>
<dbReference type="Xenbase" id="XB-GENE-866388">
    <property type="gene designation" value="pelp1.L"/>
</dbReference>
<feature type="compositionally biased region" description="Low complexity" evidence="12">
    <location>
        <begin position="724"/>
        <end position="735"/>
    </location>
</feature>
<evidence type="ECO:0000256" key="4">
    <source>
        <dbReference type="ARBA" id="ARBA00018417"/>
    </source>
</evidence>
<feature type="compositionally biased region" description="Low complexity" evidence="12">
    <location>
        <begin position="750"/>
        <end position="760"/>
    </location>
</feature>
<dbReference type="GO" id="GO:0006364">
    <property type="term" value="P:rRNA processing"/>
    <property type="evidence" value="ECO:0000318"/>
    <property type="project" value="GO_Central"/>
</dbReference>
<keyword evidence="10" id="KW-0539">Nucleus</keyword>
<feature type="compositionally biased region" description="Pro residues" evidence="12">
    <location>
        <begin position="624"/>
        <end position="636"/>
    </location>
</feature>
<evidence type="ECO:0000256" key="11">
    <source>
        <dbReference type="ARBA" id="ARBA00030054"/>
    </source>
</evidence>
<feature type="domain" description="PELP1 middle" evidence="13">
    <location>
        <begin position="524"/>
        <end position="592"/>
    </location>
</feature>
<dbReference type="OrthoDB" id="20900at2759"/>
<dbReference type="GO" id="GO:0005737">
    <property type="term" value="C:cytoplasm"/>
    <property type="evidence" value="ECO:0007669"/>
    <property type="project" value="UniProtKB-SubCell"/>
</dbReference>
<dbReference type="Proteomes" id="UP000186698">
    <property type="component" value="Chromosome 3L"/>
</dbReference>
<dbReference type="Pfam" id="PF08166">
    <property type="entry name" value="PELP1_HEAT"/>
    <property type="match status" value="2"/>
</dbReference>
<keyword evidence="7" id="KW-0677">Repeat</keyword>
<keyword evidence="9" id="KW-0804">Transcription</keyword>
<dbReference type="AlphaFoldDB" id="A0A8J0URX3"/>
<dbReference type="InterPro" id="IPR016024">
    <property type="entry name" value="ARM-type_fold"/>
</dbReference>